<keyword evidence="4" id="KW-0862">Zinc</keyword>
<name>A0A183J8M3_9BILA</name>
<keyword evidence="9" id="KW-1185">Reference proteome</keyword>
<dbReference type="SMART" id="SM00355">
    <property type="entry name" value="ZnF_C2H2"/>
    <property type="match status" value="2"/>
</dbReference>
<evidence type="ECO:0000313" key="8">
    <source>
        <dbReference type="EMBL" id="VDP46476.1"/>
    </source>
</evidence>
<dbReference type="OrthoDB" id="10004641at2759"/>
<keyword evidence="2" id="KW-0677">Repeat</keyword>
<sequence>MTNLLLLADIAARSLSTVDACAQTEFVDSPSTKPCPFSELSDLHCYRFHDYVRRNDFDILVNSTHDYYYRLAAPDKDLEHSYAFPLCSTQESDRLNATSEDMAEFPETGGASCLLDDDLETFELDDVEFDELFAYLCPESQCLSSNQVLVCQDSTDSLAKPGIICELNFCQNRGESVDHCVACRWGDCAQKFSSVAKYLLERHIRIHTNEKPYTCSSCEKSFPTKERLSIHLRKHQSNGDFNRVIVLLHAYFTLISICVLISN</sequence>
<dbReference type="PROSITE" id="PS00028">
    <property type="entry name" value="ZINC_FINGER_C2H2_1"/>
    <property type="match status" value="1"/>
</dbReference>
<evidence type="ECO:0000256" key="6">
    <source>
        <dbReference type="SAM" id="SignalP"/>
    </source>
</evidence>
<keyword evidence="1" id="KW-0479">Metal-binding</keyword>
<dbReference type="GO" id="GO:0008270">
    <property type="term" value="F:zinc ion binding"/>
    <property type="evidence" value="ECO:0007669"/>
    <property type="project" value="UniProtKB-KW"/>
</dbReference>
<accession>A0A183J8M3</accession>
<dbReference type="GO" id="GO:0045944">
    <property type="term" value="P:positive regulation of transcription by RNA polymerase II"/>
    <property type="evidence" value="ECO:0007669"/>
    <property type="project" value="UniProtKB-ARBA"/>
</dbReference>
<evidence type="ECO:0000259" key="7">
    <source>
        <dbReference type="PROSITE" id="PS50157"/>
    </source>
</evidence>
<dbReference type="PROSITE" id="PS50157">
    <property type="entry name" value="ZINC_FINGER_C2H2_2"/>
    <property type="match status" value="2"/>
</dbReference>
<reference evidence="8 9" key="2">
    <citation type="submission" date="2018-11" db="EMBL/GenBank/DDBJ databases">
        <authorList>
            <consortium name="Pathogen Informatics"/>
        </authorList>
    </citation>
    <scope>NUCLEOTIDE SEQUENCE [LARGE SCALE GENOMIC DNA]</scope>
</reference>
<evidence type="ECO:0000256" key="3">
    <source>
        <dbReference type="ARBA" id="ARBA00022771"/>
    </source>
</evidence>
<dbReference type="Gene3D" id="3.30.160.60">
    <property type="entry name" value="Classic Zinc Finger"/>
    <property type="match status" value="2"/>
</dbReference>
<evidence type="ECO:0000256" key="1">
    <source>
        <dbReference type="ARBA" id="ARBA00022723"/>
    </source>
</evidence>
<evidence type="ECO:0000256" key="2">
    <source>
        <dbReference type="ARBA" id="ARBA00022737"/>
    </source>
</evidence>
<dbReference type="EMBL" id="UZAM01017224">
    <property type="protein sequence ID" value="VDP46476.1"/>
    <property type="molecule type" value="Genomic_DNA"/>
</dbReference>
<dbReference type="WBParaSite" id="SBAD_0001262601-mRNA-1">
    <property type="protein sequence ID" value="SBAD_0001262601-mRNA-1"/>
    <property type="gene ID" value="SBAD_0001262601"/>
</dbReference>
<evidence type="ECO:0000256" key="4">
    <source>
        <dbReference type="ARBA" id="ARBA00022833"/>
    </source>
</evidence>
<dbReference type="GO" id="GO:0000978">
    <property type="term" value="F:RNA polymerase II cis-regulatory region sequence-specific DNA binding"/>
    <property type="evidence" value="ECO:0007669"/>
    <property type="project" value="TreeGrafter"/>
</dbReference>
<dbReference type="GO" id="GO:0005634">
    <property type="term" value="C:nucleus"/>
    <property type="evidence" value="ECO:0007669"/>
    <property type="project" value="UniProtKB-ARBA"/>
</dbReference>
<evidence type="ECO:0000313" key="9">
    <source>
        <dbReference type="Proteomes" id="UP000270296"/>
    </source>
</evidence>
<keyword evidence="6" id="KW-0732">Signal</keyword>
<dbReference type="Proteomes" id="UP000270296">
    <property type="component" value="Unassembled WGS sequence"/>
</dbReference>
<evidence type="ECO:0000313" key="10">
    <source>
        <dbReference type="WBParaSite" id="SBAD_0001262601-mRNA-1"/>
    </source>
</evidence>
<feature type="chain" id="PRO_5043140464" evidence="6">
    <location>
        <begin position="21"/>
        <end position="263"/>
    </location>
</feature>
<feature type="domain" description="C2H2-type" evidence="7">
    <location>
        <begin position="181"/>
        <end position="212"/>
    </location>
</feature>
<gene>
    <name evidence="8" type="ORF">SBAD_LOCUS12221</name>
</gene>
<dbReference type="FunFam" id="3.30.160.60:FF:000624">
    <property type="entry name" value="zinc finger protein 697"/>
    <property type="match status" value="1"/>
</dbReference>
<dbReference type="InterPro" id="IPR013087">
    <property type="entry name" value="Znf_C2H2_type"/>
</dbReference>
<proteinExistence type="predicted"/>
<protein>
    <submittedName>
        <fullName evidence="10">C2H2-type domain-containing protein</fullName>
    </submittedName>
</protein>
<reference evidence="10" key="1">
    <citation type="submission" date="2016-06" db="UniProtKB">
        <authorList>
            <consortium name="WormBaseParasite"/>
        </authorList>
    </citation>
    <scope>IDENTIFICATION</scope>
</reference>
<dbReference type="SUPFAM" id="SSF57667">
    <property type="entry name" value="beta-beta-alpha zinc fingers"/>
    <property type="match status" value="1"/>
</dbReference>
<dbReference type="InterPro" id="IPR050329">
    <property type="entry name" value="GLI_C2H2-zinc-finger"/>
</dbReference>
<organism evidence="10">
    <name type="scientific">Soboliphyme baturini</name>
    <dbReference type="NCBI Taxonomy" id="241478"/>
    <lineage>
        <taxon>Eukaryota</taxon>
        <taxon>Metazoa</taxon>
        <taxon>Ecdysozoa</taxon>
        <taxon>Nematoda</taxon>
        <taxon>Enoplea</taxon>
        <taxon>Dorylaimia</taxon>
        <taxon>Dioctophymatida</taxon>
        <taxon>Dioctophymatoidea</taxon>
        <taxon>Soboliphymatidae</taxon>
        <taxon>Soboliphyme</taxon>
    </lineage>
</organism>
<dbReference type="GO" id="GO:0000981">
    <property type="term" value="F:DNA-binding transcription factor activity, RNA polymerase II-specific"/>
    <property type="evidence" value="ECO:0007669"/>
    <property type="project" value="TreeGrafter"/>
</dbReference>
<evidence type="ECO:0000256" key="5">
    <source>
        <dbReference type="PROSITE-ProRule" id="PRU00042"/>
    </source>
</evidence>
<dbReference type="InterPro" id="IPR036236">
    <property type="entry name" value="Znf_C2H2_sf"/>
</dbReference>
<dbReference type="PANTHER" id="PTHR19818">
    <property type="entry name" value="ZINC FINGER PROTEIN ZIC AND GLI"/>
    <property type="match status" value="1"/>
</dbReference>
<feature type="signal peptide" evidence="6">
    <location>
        <begin position="1"/>
        <end position="20"/>
    </location>
</feature>
<dbReference type="AlphaFoldDB" id="A0A183J8M3"/>
<dbReference type="PANTHER" id="PTHR19818:SF139">
    <property type="entry name" value="PAIR-RULE PROTEIN ODD-PAIRED"/>
    <property type="match status" value="1"/>
</dbReference>
<feature type="domain" description="C2H2-type" evidence="7">
    <location>
        <begin position="213"/>
        <end position="240"/>
    </location>
</feature>
<keyword evidence="3 5" id="KW-0863">Zinc-finger</keyword>